<feature type="signal peptide" evidence="7">
    <location>
        <begin position="1"/>
        <end position="28"/>
    </location>
</feature>
<dbReference type="Proteomes" id="UP000504610">
    <property type="component" value="Unplaced"/>
</dbReference>
<evidence type="ECO:0000256" key="2">
    <source>
        <dbReference type="ARBA" id="ARBA00008773"/>
    </source>
</evidence>
<dbReference type="InterPro" id="IPR000490">
    <property type="entry name" value="Glyco_hydro_17"/>
</dbReference>
<evidence type="ECO:0000313" key="9">
    <source>
        <dbReference type="RefSeq" id="XP_018464446.1"/>
    </source>
</evidence>
<dbReference type="OrthoDB" id="1716442at2759"/>
<comment type="similarity">
    <text evidence="2 6">Belongs to the glycosyl hydrolase 17 family.</text>
</comment>
<dbReference type="GO" id="GO:0005975">
    <property type="term" value="P:carbohydrate metabolic process"/>
    <property type="evidence" value="ECO:0007669"/>
    <property type="project" value="InterPro"/>
</dbReference>
<sequence length="214" mass="24068">MSQHRSSCLASVPLFCLFSASFYHTAEMKRDKSGCATRKLETTCHIRQMWLRFTGSVTSSGWLYYPDHEVLAYFQSQADTWVSNYVRNYTNGVRFLYISVGNEMQPSDPYAMCLLPAMQKIERAVSDLGIKVSTAIDTSGFSGFPPSSGSFTPDFRIFLTPVIEFSGIRKSHLLVNLYTYFGYVNNMRAVSLEYALLASKKTVVSDGSNDTSRL</sequence>
<dbReference type="InterPro" id="IPR044965">
    <property type="entry name" value="Glyco_hydro_17_plant"/>
</dbReference>
<evidence type="ECO:0000256" key="4">
    <source>
        <dbReference type="ARBA" id="ARBA00022801"/>
    </source>
</evidence>
<gene>
    <name evidence="9" type="primary">LOC108835720</name>
</gene>
<comment type="catalytic activity">
    <reaction evidence="1">
        <text>Hydrolysis of (1-&gt;3)-beta-D-glucosidic linkages in (1-&gt;3)-beta-D-glucans.</text>
        <dbReference type="EC" id="3.2.1.39"/>
    </reaction>
</comment>
<reference evidence="9" key="1">
    <citation type="submission" date="2025-08" db="UniProtKB">
        <authorList>
            <consortium name="RefSeq"/>
        </authorList>
    </citation>
    <scope>IDENTIFICATION</scope>
    <source>
        <tissue evidence="9">Leaf</tissue>
    </source>
</reference>
<evidence type="ECO:0000313" key="8">
    <source>
        <dbReference type="Proteomes" id="UP000504610"/>
    </source>
</evidence>
<keyword evidence="8" id="KW-1185">Reference proteome</keyword>
<dbReference type="GeneID" id="108835720"/>
<accession>A0A6J0LYI9</accession>
<feature type="chain" id="PRO_5027027695" description="glucan endo-1,3-beta-D-glucosidase" evidence="7">
    <location>
        <begin position="29"/>
        <end position="214"/>
    </location>
</feature>
<dbReference type="Gene3D" id="3.20.20.80">
    <property type="entry name" value="Glycosidases"/>
    <property type="match status" value="1"/>
</dbReference>
<evidence type="ECO:0000256" key="7">
    <source>
        <dbReference type="SAM" id="SignalP"/>
    </source>
</evidence>
<keyword evidence="7" id="KW-0732">Signal</keyword>
<dbReference type="AlphaFoldDB" id="A0A6J0LYI9"/>
<dbReference type="PANTHER" id="PTHR32227">
    <property type="entry name" value="GLUCAN ENDO-1,3-BETA-GLUCOSIDASE BG1-RELATED-RELATED"/>
    <property type="match status" value="1"/>
</dbReference>
<dbReference type="RefSeq" id="XP_018464446.1">
    <property type="nucleotide sequence ID" value="XM_018608944.2"/>
</dbReference>
<organism evidence="8 9">
    <name type="scientific">Raphanus sativus</name>
    <name type="common">Radish</name>
    <name type="synonym">Raphanus raphanistrum var. sativus</name>
    <dbReference type="NCBI Taxonomy" id="3726"/>
    <lineage>
        <taxon>Eukaryota</taxon>
        <taxon>Viridiplantae</taxon>
        <taxon>Streptophyta</taxon>
        <taxon>Embryophyta</taxon>
        <taxon>Tracheophyta</taxon>
        <taxon>Spermatophyta</taxon>
        <taxon>Magnoliopsida</taxon>
        <taxon>eudicotyledons</taxon>
        <taxon>Gunneridae</taxon>
        <taxon>Pentapetalae</taxon>
        <taxon>rosids</taxon>
        <taxon>malvids</taxon>
        <taxon>Brassicales</taxon>
        <taxon>Brassicaceae</taxon>
        <taxon>Brassiceae</taxon>
        <taxon>Raphanus</taxon>
    </lineage>
</organism>
<evidence type="ECO:0000256" key="3">
    <source>
        <dbReference type="ARBA" id="ARBA00012780"/>
    </source>
</evidence>
<keyword evidence="4" id="KW-0378">Hydrolase</keyword>
<dbReference type="GO" id="GO:0042973">
    <property type="term" value="F:glucan endo-1,3-beta-D-glucosidase activity"/>
    <property type="evidence" value="ECO:0007669"/>
    <property type="project" value="UniProtKB-EC"/>
</dbReference>
<evidence type="ECO:0000256" key="1">
    <source>
        <dbReference type="ARBA" id="ARBA00000382"/>
    </source>
</evidence>
<dbReference type="EC" id="3.2.1.39" evidence="3"/>
<protein>
    <recommendedName>
        <fullName evidence="3">glucan endo-1,3-beta-D-glucosidase</fullName>
        <ecNumber evidence="3">3.2.1.39</ecNumber>
    </recommendedName>
</protein>
<keyword evidence="5" id="KW-0326">Glycosidase</keyword>
<evidence type="ECO:0000256" key="6">
    <source>
        <dbReference type="RuleBase" id="RU004335"/>
    </source>
</evidence>
<evidence type="ECO:0000256" key="5">
    <source>
        <dbReference type="ARBA" id="ARBA00023295"/>
    </source>
</evidence>
<dbReference type="InterPro" id="IPR017853">
    <property type="entry name" value="GH"/>
</dbReference>
<dbReference type="SUPFAM" id="SSF51445">
    <property type="entry name" value="(Trans)glycosidases"/>
    <property type="match status" value="1"/>
</dbReference>
<name>A0A6J0LYI9_RAPSA</name>
<proteinExistence type="inferred from homology"/>
<dbReference type="KEGG" id="rsz:108835720"/>
<dbReference type="Pfam" id="PF00332">
    <property type="entry name" value="Glyco_hydro_17"/>
    <property type="match status" value="1"/>
</dbReference>